<feature type="binding site" evidence="6">
    <location>
        <position position="153"/>
    </location>
    <ligand>
        <name>FMN</name>
        <dbReference type="ChEBI" id="CHEBI:58210"/>
    </ligand>
</feature>
<feature type="binding site" evidence="6">
    <location>
        <position position="100"/>
    </location>
    <ligand>
        <name>FMN</name>
        <dbReference type="ChEBI" id="CHEBI:58210"/>
    </ligand>
</feature>
<dbReference type="GO" id="GO:0004497">
    <property type="term" value="F:monooxygenase activity"/>
    <property type="evidence" value="ECO:0007669"/>
    <property type="project" value="UniProtKB-KW"/>
</dbReference>
<keyword evidence="4 8" id="KW-0503">Monooxygenase</keyword>
<dbReference type="SUPFAM" id="SSF51679">
    <property type="entry name" value="Bacterial luciferase-like"/>
    <property type="match status" value="1"/>
</dbReference>
<evidence type="ECO:0000256" key="1">
    <source>
        <dbReference type="ARBA" id="ARBA00022630"/>
    </source>
</evidence>
<feature type="binding site" evidence="6">
    <location>
        <position position="62"/>
    </location>
    <ligand>
        <name>FMN</name>
        <dbReference type="ChEBI" id="CHEBI:58210"/>
    </ligand>
</feature>
<keyword evidence="1 6" id="KW-0285">Flavoprotein</keyword>
<evidence type="ECO:0000256" key="4">
    <source>
        <dbReference type="ARBA" id="ARBA00023033"/>
    </source>
</evidence>
<comment type="similarity">
    <text evidence="5">Belongs to the NtaA/SnaA/DszA monooxygenase family.</text>
</comment>
<feature type="domain" description="Luciferase-like" evidence="7">
    <location>
        <begin position="32"/>
        <end position="386"/>
    </location>
</feature>
<accession>A0A7W7M429</accession>
<gene>
    <name evidence="8" type="ORF">HDA30_001666</name>
</gene>
<evidence type="ECO:0000256" key="6">
    <source>
        <dbReference type="PIRSR" id="PIRSR000337-1"/>
    </source>
</evidence>
<dbReference type="CDD" id="cd01095">
    <property type="entry name" value="Nitrilotriacetate_monoxgenase"/>
    <property type="match status" value="1"/>
</dbReference>
<keyword evidence="9" id="KW-1185">Reference proteome</keyword>
<evidence type="ECO:0000256" key="5">
    <source>
        <dbReference type="ARBA" id="ARBA00033748"/>
    </source>
</evidence>
<dbReference type="RefSeq" id="WP_184241805.1">
    <property type="nucleotide sequence ID" value="NZ_JACHNA010000001.1"/>
</dbReference>
<dbReference type="PIRSF" id="PIRSF000337">
    <property type="entry name" value="NTA_MOA"/>
    <property type="match status" value="1"/>
</dbReference>
<dbReference type="AlphaFoldDB" id="A0A7W7M429"/>
<evidence type="ECO:0000256" key="3">
    <source>
        <dbReference type="ARBA" id="ARBA00023002"/>
    </source>
</evidence>
<dbReference type="Pfam" id="PF00296">
    <property type="entry name" value="Bac_luciferase"/>
    <property type="match status" value="1"/>
</dbReference>
<dbReference type="InterPro" id="IPR051260">
    <property type="entry name" value="Diverse_substr_monoxygenases"/>
</dbReference>
<evidence type="ECO:0000313" key="8">
    <source>
        <dbReference type="EMBL" id="MBB4736158.1"/>
    </source>
</evidence>
<protein>
    <submittedName>
        <fullName evidence="8">FMN-dependent oxidoreductase (Nitrilotriacetate monooxygenase family)</fullName>
    </submittedName>
</protein>
<evidence type="ECO:0000256" key="2">
    <source>
        <dbReference type="ARBA" id="ARBA00022643"/>
    </source>
</evidence>
<dbReference type="Proteomes" id="UP000540191">
    <property type="component" value="Unassembled WGS sequence"/>
</dbReference>
<dbReference type="PANTHER" id="PTHR30011">
    <property type="entry name" value="ALKANESULFONATE MONOOXYGENASE-RELATED"/>
    <property type="match status" value="1"/>
</dbReference>
<sequence>MSTTPNPGHMLLGMQFGNGFGAQPHAWRAPGVSPDALTDVDAQVRHAQTAERGLFDFLFLPDFLHLQQDLDHEPPTITLEPLLTLAAVARATERIGLVTTASTSYNDAYTLARQFKTLDVMSRGRAGWNAVPSSGEATAANYGRPALGRTEKYERLHEMVQVMQGLWGSWEEDAFIGDQAAGCYADAAKVQPIGMQGRHVGSHGPLPIPPSAQGQPVIFQAGGGGNGLQVAGRYANGVIGAVFSIEDARAQRAALRQAAADAGRDPDEIKFFAGVMPALGDTVRDAVDRRLALGKDVLPQRVGYLGMMLGLSLGPEHLDRPLSPDQLAVTRPHPGDPRSERALAVARDGWTVREVLAHGVIDYHPTPVGPAEVTADHMQEWFEAGAADGFWVSIDVYENGIDEFVDQVVPELQRRGLYKTEYAGSTLRENLGVPHQYGLDPRLG</sequence>
<dbReference type="EMBL" id="JACHNA010000001">
    <property type="protein sequence ID" value="MBB4736158.1"/>
    <property type="molecule type" value="Genomic_DNA"/>
</dbReference>
<comment type="caution">
    <text evidence="8">The sequence shown here is derived from an EMBL/GenBank/DDBJ whole genome shotgun (WGS) entry which is preliminary data.</text>
</comment>
<keyword evidence="3" id="KW-0560">Oxidoreductase</keyword>
<organism evidence="8 9">
    <name type="scientific">Micrococcus cohnii</name>
    <dbReference type="NCBI Taxonomy" id="993416"/>
    <lineage>
        <taxon>Bacteria</taxon>
        <taxon>Bacillati</taxon>
        <taxon>Actinomycetota</taxon>
        <taxon>Actinomycetes</taxon>
        <taxon>Micrococcales</taxon>
        <taxon>Micrococcaceae</taxon>
        <taxon>Micrococcus</taxon>
    </lineage>
</organism>
<dbReference type="InterPro" id="IPR011251">
    <property type="entry name" value="Luciferase-like_dom"/>
</dbReference>
<dbReference type="InterPro" id="IPR036661">
    <property type="entry name" value="Luciferase-like_sf"/>
</dbReference>
<dbReference type="PANTHER" id="PTHR30011:SF16">
    <property type="entry name" value="C2H2 FINGER DOMAIN TRANSCRIPTION FACTOR (EUROFUNG)-RELATED"/>
    <property type="match status" value="1"/>
</dbReference>
<name>A0A7W7M429_9MICC</name>
<dbReference type="GO" id="GO:0016705">
    <property type="term" value="F:oxidoreductase activity, acting on paired donors, with incorporation or reduction of molecular oxygen"/>
    <property type="evidence" value="ECO:0007669"/>
    <property type="project" value="InterPro"/>
</dbReference>
<dbReference type="Gene3D" id="3.20.20.30">
    <property type="entry name" value="Luciferase-like domain"/>
    <property type="match status" value="1"/>
</dbReference>
<dbReference type="NCBIfam" id="TIGR03860">
    <property type="entry name" value="FMN_nitrolo"/>
    <property type="match status" value="1"/>
</dbReference>
<evidence type="ECO:0000313" key="9">
    <source>
        <dbReference type="Proteomes" id="UP000540191"/>
    </source>
</evidence>
<dbReference type="InterPro" id="IPR016215">
    <property type="entry name" value="NTA_MOA"/>
</dbReference>
<reference evidence="8 9" key="1">
    <citation type="submission" date="2020-08" db="EMBL/GenBank/DDBJ databases">
        <title>Sequencing the genomes of 1000 actinobacteria strains.</title>
        <authorList>
            <person name="Klenk H.-P."/>
        </authorList>
    </citation>
    <scope>NUCLEOTIDE SEQUENCE [LARGE SCALE GENOMIC DNA]</scope>
    <source>
        <strain evidence="8 9">DSM 23974</strain>
    </source>
</reference>
<keyword evidence="2 6" id="KW-0288">FMN</keyword>
<evidence type="ECO:0000259" key="7">
    <source>
        <dbReference type="Pfam" id="PF00296"/>
    </source>
</evidence>
<proteinExistence type="inferred from homology"/>